<dbReference type="VEuPathDB" id="FungiDB:TSTA_110250"/>
<evidence type="ECO:0000256" key="1">
    <source>
        <dbReference type="SAM" id="Coils"/>
    </source>
</evidence>
<name>B8MUH3_TALSN</name>
<feature type="coiled-coil region" evidence="1">
    <location>
        <begin position="3"/>
        <end position="34"/>
    </location>
</feature>
<keyword evidence="1" id="KW-0175">Coiled coil</keyword>
<dbReference type="Proteomes" id="UP000001745">
    <property type="component" value="Unassembled WGS sequence"/>
</dbReference>
<accession>B8MUH3</accession>
<proteinExistence type="predicted"/>
<sequence>MKLEEEKMELEEEIRRLREEVRRAREDENHKEARTESGAEVQSKILESCAREKQKDKIIFKLEAEVQLLRMESQARDKTISRLRGICSQLQDSLKTQQSVNESLQNQIEKFVYRNVSSEANAQMNAMGLNSTLPSPNRVGGGEATVILKSALHFILTPLSMRPTPNTLTRVVVVRQERLFYTQICQKISLSLGGEAESRKEQKIN</sequence>
<dbReference type="AlphaFoldDB" id="B8MUH3"/>
<protein>
    <submittedName>
        <fullName evidence="2">Uncharacterized protein</fullName>
    </submittedName>
</protein>
<dbReference type="EMBL" id="EQ962661">
    <property type="protein sequence ID" value="EED11845.1"/>
    <property type="molecule type" value="Genomic_DNA"/>
</dbReference>
<organism evidence="2 3">
    <name type="scientific">Talaromyces stipitatus (strain ATCC 10500 / CBS 375.48 / QM 6759 / NRRL 1006)</name>
    <name type="common">Penicillium stipitatum</name>
    <dbReference type="NCBI Taxonomy" id="441959"/>
    <lineage>
        <taxon>Eukaryota</taxon>
        <taxon>Fungi</taxon>
        <taxon>Dikarya</taxon>
        <taxon>Ascomycota</taxon>
        <taxon>Pezizomycotina</taxon>
        <taxon>Eurotiomycetes</taxon>
        <taxon>Eurotiomycetidae</taxon>
        <taxon>Eurotiales</taxon>
        <taxon>Trichocomaceae</taxon>
        <taxon>Talaromyces</taxon>
        <taxon>Talaromyces sect. Talaromyces</taxon>
    </lineage>
</organism>
<keyword evidence="3" id="KW-1185">Reference proteome</keyword>
<dbReference type="RefSeq" id="XP_002488601.1">
    <property type="nucleotide sequence ID" value="XM_002488556.1"/>
</dbReference>
<dbReference type="InParanoid" id="B8MUH3"/>
<dbReference type="GeneID" id="8107257"/>
<reference evidence="3" key="1">
    <citation type="journal article" date="2015" name="Genome Announc.">
        <title>Genome sequence of the AIDS-associated pathogen Penicillium marneffei (ATCC18224) and its near taxonomic relative Talaromyces stipitatus (ATCC10500).</title>
        <authorList>
            <person name="Nierman W.C."/>
            <person name="Fedorova-Abrams N.D."/>
            <person name="Andrianopoulos A."/>
        </authorList>
    </citation>
    <scope>NUCLEOTIDE SEQUENCE [LARGE SCALE GENOMIC DNA]</scope>
    <source>
        <strain evidence="3">ATCC 10500 / CBS 375.48 / QM 6759 / NRRL 1006</strain>
    </source>
</reference>
<evidence type="ECO:0000313" key="2">
    <source>
        <dbReference type="EMBL" id="EED11845.1"/>
    </source>
</evidence>
<evidence type="ECO:0000313" key="3">
    <source>
        <dbReference type="Proteomes" id="UP000001745"/>
    </source>
</evidence>
<dbReference type="HOGENOM" id="CLU_1338319_0_0_1"/>
<gene>
    <name evidence="2" type="ORF">TSTA_110250</name>
</gene>